<sequence length="75" mass="8010">MRTTLSIDDRVLAAARSRARREGISLGEAVSRLALIGYEAERVAARSTAGGFPMLPSVEGHVITTKLVDDALDVE</sequence>
<protein>
    <submittedName>
        <fullName evidence="1">Uncharacterized protein</fullName>
    </submittedName>
</protein>
<name>A0A1G6T0L7_9ACTN</name>
<dbReference type="OrthoDB" id="9813767at2"/>
<dbReference type="AlphaFoldDB" id="A0A1G6T0L7"/>
<dbReference type="Proteomes" id="UP000199034">
    <property type="component" value="Unassembled WGS sequence"/>
</dbReference>
<accession>A0A1G6T0L7</accession>
<proteinExistence type="predicted"/>
<dbReference type="EMBL" id="FMZM01000006">
    <property type="protein sequence ID" value="SDD21895.1"/>
    <property type="molecule type" value="Genomic_DNA"/>
</dbReference>
<dbReference type="RefSeq" id="WP_139175522.1">
    <property type="nucleotide sequence ID" value="NZ_FMZM01000006.1"/>
</dbReference>
<organism evidence="1 2">
    <name type="scientific">Nocardioides lianchengensis</name>
    <dbReference type="NCBI Taxonomy" id="1045774"/>
    <lineage>
        <taxon>Bacteria</taxon>
        <taxon>Bacillati</taxon>
        <taxon>Actinomycetota</taxon>
        <taxon>Actinomycetes</taxon>
        <taxon>Propionibacteriales</taxon>
        <taxon>Nocardioidaceae</taxon>
        <taxon>Nocardioides</taxon>
    </lineage>
</organism>
<evidence type="ECO:0000313" key="2">
    <source>
        <dbReference type="Proteomes" id="UP000199034"/>
    </source>
</evidence>
<reference evidence="1 2" key="1">
    <citation type="submission" date="2016-10" db="EMBL/GenBank/DDBJ databases">
        <authorList>
            <person name="de Groot N.N."/>
        </authorList>
    </citation>
    <scope>NUCLEOTIDE SEQUENCE [LARGE SCALE GENOMIC DNA]</scope>
    <source>
        <strain evidence="1 2">CGMCC 4.6858</strain>
    </source>
</reference>
<keyword evidence="2" id="KW-1185">Reference proteome</keyword>
<evidence type="ECO:0000313" key="1">
    <source>
        <dbReference type="EMBL" id="SDD21895.1"/>
    </source>
</evidence>
<gene>
    <name evidence="1" type="ORF">SAMN05421872_106335</name>
</gene>
<dbReference type="STRING" id="1045774.SAMN05421872_106335"/>